<feature type="domain" description="Cathepsin propeptide inhibitor" evidence="4">
    <location>
        <begin position="22"/>
        <end position="77"/>
    </location>
</feature>
<dbReference type="CDD" id="cd02248">
    <property type="entry name" value="Peptidase_C1A"/>
    <property type="match status" value="1"/>
</dbReference>
<gene>
    <name evidence="5" type="ORF">M9Y10_019904</name>
</gene>
<dbReference type="PROSITE" id="PS00640">
    <property type="entry name" value="THIOL_PROTEASE_ASN"/>
    <property type="match status" value="1"/>
</dbReference>
<comment type="similarity">
    <text evidence="1">Belongs to the peptidase C1 family.</text>
</comment>
<accession>A0ABR2HHS4</accession>
<dbReference type="InterPro" id="IPR025661">
    <property type="entry name" value="Pept_asp_AS"/>
</dbReference>
<evidence type="ECO:0000256" key="1">
    <source>
        <dbReference type="ARBA" id="ARBA00008455"/>
    </source>
</evidence>
<evidence type="ECO:0000259" key="4">
    <source>
        <dbReference type="SMART" id="SM00848"/>
    </source>
</evidence>
<keyword evidence="6" id="KW-1185">Reference proteome</keyword>
<dbReference type="InterPro" id="IPR038765">
    <property type="entry name" value="Papain-like_cys_pep_sf"/>
</dbReference>
<dbReference type="InterPro" id="IPR013201">
    <property type="entry name" value="Prot_inhib_I29"/>
</dbReference>
<keyword evidence="2" id="KW-1015">Disulfide bond</keyword>
<evidence type="ECO:0000313" key="5">
    <source>
        <dbReference type="EMBL" id="KAK8847316.1"/>
    </source>
</evidence>
<dbReference type="InterPro" id="IPR013128">
    <property type="entry name" value="Peptidase_C1A"/>
</dbReference>
<dbReference type="PRINTS" id="PR00705">
    <property type="entry name" value="PAPAIN"/>
</dbReference>
<dbReference type="PANTHER" id="PTHR12411">
    <property type="entry name" value="CYSTEINE PROTEASE FAMILY C1-RELATED"/>
    <property type="match status" value="1"/>
</dbReference>
<organism evidence="5 6">
    <name type="scientific">Tritrichomonas musculus</name>
    <dbReference type="NCBI Taxonomy" id="1915356"/>
    <lineage>
        <taxon>Eukaryota</taxon>
        <taxon>Metamonada</taxon>
        <taxon>Parabasalia</taxon>
        <taxon>Tritrichomonadida</taxon>
        <taxon>Tritrichomonadidae</taxon>
        <taxon>Tritrichomonas</taxon>
    </lineage>
</organism>
<evidence type="ECO:0000256" key="2">
    <source>
        <dbReference type="ARBA" id="ARBA00023157"/>
    </source>
</evidence>
<reference evidence="5 6" key="1">
    <citation type="submission" date="2024-04" db="EMBL/GenBank/DDBJ databases">
        <title>Tritrichomonas musculus Genome.</title>
        <authorList>
            <person name="Alves-Ferreira E."/>
            <person name="Grigg M."/>
            <person name="Lorenzi H."/>
            <person name="Galac M."/>
        </authorList>
    </citation>
    <scope>NUCLEOTIDE SEQUENCE [LARGE SCALE GENOMIC DNA]</scope>
    <source>
        <strain evidence="5 6">EAF2021</strain>
    </source>
</reference>
<evidence type="ECO:0000259" key="3">
    <source>
        <dbReference type="SMART" id="SM00645"/>
    </source>
</evidence>
<dbReference type="SMART" id="SM00848">
    <property type="entry name" value="Inhibitor_I29"/>
    <property type="match status" value="1"/>
</dbReference>
<comment type="caution">
    <text evidence="5">The sequence shown here is derived from an EMBL/GenBank/DDBJ whole genome shotgun (WGS) entry which is preliminary data.</text>
</comment>
<dbReference type="PROSITE" id="PS00139">
    <property type="entry name" value="THIOL_PROTEASE_CYS"/>
    <property type="match status" value="1"/>
</dbReference>
<protein>
    <submittedName>
        <fullName evidence="5">Uncharacterized protein</fullName>
    </submittedName>
</protein>
<proteinExistence type="inferred from homology"/>
<dbReference type="SMART" id="SM00645">
    <property type="entry name" value="Pept_C1"/>
    <property type="match status" value="1"/>
</dbReference>
<dbReference type="EMBL" id="JAPFFF010000028">
    <property type="protein sequence ID" value="KAK8847316.1"/>
    <property type="molecule type" value="Genomic_DNA"/>
</dbReference>
<dbReference type="InterPro" id="IPR000668">
    <property type="entry name" value="Peptidase_C1A_C"/>
</dbReference>
<dbReference type="SUPFAM" id="SSF54001">
    <property type="entry name" value="Cysteine proteinases"/>
    <property type="match status" value="1"/>
</dbReference>
<dbReference type="InterPro" id="IPR000169">
    <property type="entry name" value="Pept_cys_AS"/>
</dbReference>
<sequence>MFVFLLSLTSCALYLQHEEKSFLAWMRSTNQFFTSEEYQLRFGIYLTNLRLVKEHNTANKKYKVSLNKFAAYTPSEYSALLGFRMNMKKRSAVKSTRKAIADSVDWREKGVVNEIKNQQLCGACWAFSAIQAAESANAIATGKLQSFSEQNLVDCCIVDCSGCHGGDMISAYNYIIQHQNGQFCFDSDYVYTASDETCKFDQYAHVGSITKFINIIEGDEDDLASKVEQYGPVAVGIDASNWGFQHYKSGIYDDPSCSSKFLDHGIGCIGYGSENGIKYWIVRNSWGPLWGENGYGKMIWKDNQCGIASMATVPIV</sequence>
<dbReference type="InterPro" id="IPR039417">
    <property type="entry name" value="Peptidase_C1A_papain-like"/>
</dbReference>
<evidence type="ECO:0000313" key="6">
    <source>
        <dbReference type="Proteomes" id="UP001470230"/>
    </source>
</evidence>
<name>A0ABR2HHS4_9EUKA</name>
<feature type="domain" description="Peptidase C1A papain C-terminal" evidence="3">
    <location>
        <begin position="100"/>
        <end position="315"/>
    </location>
</feature>
<dbReference type="Pfam" id="PF00112">
    <property type="entry name" value="Peptidase_C1"/>
    <property type="match status" value="1"/>
</dbReference>
<dbReference type="Proteomes" id="UP001470230">
    <property type="component" value="Unassembled WGS sequence"/>
</dbReference>
<dbReference type="Pfam" id="PF08246">
    <property type="entry name" value="Inhibitor_I29"/>
    <property type="match status" value="1"/>
</dbReference>
<dbReference type="Gene3D" id="3.90.70.10">
    <property type="entry name" value="Cysteine proteinases"/>
    <property type="match status" value="1"/>
</dbReference>